<sequence>MSTTLKPFGLKPSFHTSGLDRSTPFAGTNSYITGTADFSPAYSLGAGEAFYQYQPVAVVPDGTGALTYASSTSDRLIGSFDGVEFTDSQGRRSVAKWISKEALDASTQIIFWLFSDPQLVYEIQATGSVTQAAIGRDFNFSSSVGFSPAYGQTIGVSGGAGFSTCALNPTAVALAAQGQVKVVGLGREVAYPTGELNAWGDTYTIVQVQIANSQLVAPSVSV</sequence>
<dbReference type="EMBL" id="LR797504">
    <property type="protein sequence ID" value="CAB4221624.1"/>
    <property type="molecule type" value="Genomic_DNA"/>
</dbReference>
<dbReference type="EMBL" id="LR797360">
    <property type="protein sequence ID" value="CAB4205567.1"/>
    <property type="molecule type" value="Genomic_DNA"/>
</dbReference>
<evidence type="ECO:0000313" key="2">
    <source>
        <dbReference type="EMBL" id="CAB4205567.1"/>
    </source>
</evidence>
<organism evidence="2">
    <name type="scientific">uncultured Caudovirales phage</name>
    <dbReference type="NCBI Taxonomy" id="2100421"/>
    <lineage>
        <taxon>Viruses</taxon>
        <taxon>Duplodnaviria</taxon>
        <taxon>Heunggongvirae</taxon>
        <taxon>Uroviricota</taxon>
        <taxon>Caudoviricetes</taxon>
        <taxon>Peduoviridae</taxon>
        <taxon>Maltschvirus</taxon>
        <taxon>Maltschvirus maltsch</taxon>
    </lineage>
</organism>
<name>A0A6J5S995_9CAUD</name>
<protein>
    <submittedName>
        <fullName evidence="2">Uncharacterized protein</fullName>
    </submittedName>
</protein>
<evidence type="ECO:0000313" key="1">
    <source>
        <dbReference type="EMBL" id="CAB4195568.1"/>
    </source>
</evidence>
<dbReference type="EMBL" id="LR797247">
    <property type="protein sequence ID" value="CAB4195568.1"/>
    <property type="molecule type" value="Genomic_DNA"/>
</dbReference>
<proteinExistence type="predicted"/>
<accession>A0A6J5S995</accession>
<gene>
    <name evidence="1" type="ORF">UFOVP1286_28</name>
    <name evidence="2" type="ORF">UFOVP1407_58</name>
    <name evidence="3" type="ORF">UFOVP1640_25</name>
</gene>
<reference evidence="2" key="1">
    <citation type="submission" date="2020-05" db="EMBL/GenBank/DDBJ databases">
        <authorList>
            <person name="Chiriac C."/>
            <person name="Salcher M."/>
            <person name="Ghai R."/>
            <person name="Kavagutti S V."/>
        </authorList>
    </citation>
    <scope>NUCLEOTIDE SEQUENCE</scope>
</reference>
<evidence type="ECO:0000313" key="3">
    <source>
        <dbReference type="EMBL" id="CAB4221624.1"/>
    </source>
</evidence>